<feature type="region of interest" description="Disordered" evidence="1">
    <location>
        <begin position="1"/>
        <end position="35"/>
    </location>
</feature>
<protein>
    <submittedName>
        <fullName evidence="3">Uncharacterized protein</fullName>
    </submittedName>
</protein>
<proteinExistence type="predicted"/>
<evidence type="ECO:0000256" key="1">
    <source>
        <dbReference type="SAM" id="MobiDB-lite"/>
    </source>
</evidence>
<organism evidence="3 4">
    <name type="scientific">Bugula neritina</name>
    <name type="common">Brown bryozoan</name>
    <name type="synonym">Sertularia neritina</name>
    <dbReference type="NCBI Taxonomy" id="10212"/>
    <lineage>
        <taxon>Eukaryota</taxon>
        <taxon>Metazoa</taxon>
        <taxon>Spiralia</taxon>
        <taxon>Lophotrochozoa</taxon>
        <taxon>Bryozoa</taxon>
        <taxon>Gymnolaemata</taxon>
        <taxon>Cheilostomatida</taxon>
        <taxon>Flustrina</taxon>
        <taxon>Buguloidea</taxon>
        <taxon>Bugulidae</taxon>
        <taxon>Bugula</taxon>
    </lineage>
</organism>
<sequence>MQKDLCAEHSLSDKKQLHEEVGRKKTKTNNRKNKNVNGLSLMLKKYTKKAKKIKQNIVLYCTVVVLQTWIYRTI</sequence>
<feature type="transmembrane region" description="Helical" evidence="2">
    <location>
        <begin position="53"/>
        <end position="71"/>
    </location>
</feature>
<keyword evidence="2" id="KW-1133">Transmembrane helix</keyword>
<accession>A0A7J7KSI0</accession>
<evidence type="ECO:0000313" key="4">
    <source>
        <dbReference type="Proteomes" id="UP000593567"/>
    </source>
</evidence>
<keyword evidence="4" id="KW-1185">Reference proteome</keyword>
<dbReference type="AlphaFoldDB" id="A0A7J7KSI0"/>
<feature type="compositionally biased region" description="Basic and acidic residues" evidence="1">
    <location>
        <begin position="1"/>
        <end position="23"/>
    </location>
</feature>
<reference evidence="3" key="1">
    <citation type="submission" date="2020-06" db="EMBL/GenBank/DDBJ databases">
        <title>Draft genome of Bugula neritina, a colonial animal packing powerful symbionts and potential medicines.</title>
        <authorList>
            <person name="Rayko M."/>
        </authorList>
    </citation>
    <scope>NUCLEOTIDE SEQUENCE [LARGE SCALE GENOMIC DNA]</scope>
    <source>
        <strain evidence="3">Kwan_BN1</strain>
    </source>
</reference>
<gene>
    <name evidence="3" type="ORF">EB796_000556</name>
</gene>
<dbReference type="EMBL" id="VXIV02000074">
    <property type="protein sequence ID" value="KAF6041132.1"/>
    <property type="molecule type" value="Genomic_DNA"/>
</dbReference>
<evidence type="ECO:0000256" key="2">
    <source>
        <dbReference type="SAM" id="Phobius"/>
    </source>
</evidence>
<comment type="caution">
    <text evidence="3">The sequence shown here is derived from an EMBL/GenBank/DDBJ whole genome shotgun (WGS) entry which is preliminary data.</text>
</comment>
<keyword evidence="2" id="KW-0472">Membrane</keyword>
<dbReference type="Proteomes" id="UP000593567">
    <property type="component" value="Unassembled WGS sequence"/>
</dbReference>
<feature type="compositionally biased region" description="Basic residues" evidence="1">
    <location>
        <begin position="24"/>
        <end position="34"/>
    </location>
</feature>
<evidence type="ECO:0000313" key="3">
    <source>
        <dbReference type="EMBL" id="KAF6041132.1"/>
    </source>
</evidence>
<keyword evidence="2" id="KW-0812">Transmembrane</keyword>
<name>A0A7J7KSI0_BUGNE</name>